<dbReference type="EMBL" id="CP086362">
    <property type="protein sequence ID" value="UNI23498.1"/>
    <property type="molecule type" value="Genomic_DNA"/>
</dbReference>
<organism evidence="2 3">
    <name type="scientific">Purpureocillium takamizusanense</name>
    <dbReference type="NCBI Taxonomy" id="2060973"/>
    <lineage>
        <taxon>Eukaryota</taxon>
        <taxon>Fungi</taxon>
        <taxon>Dikarya</taxon>
        <taxon>Ascomycota</taxon>
        <taxon>Pezizomycotina</taxon>
        <taxon>Sordariomycetes</taxon>
        <taxon>Hypocreomycetidae</taxon>
        <taxon>Hypocreales</taxon>
        <taxon>Ophiocordycipitaceae</taxon>
        <taxon>Purpureocillium</taxon>
    </lineage>
</organism>
<feature type="signal peptide" evidence="1">
    <location>
        <begin position="1"/>
        <end position="20"/>
    </location>
</feature>
<dbReference type="KEGG" id="ptkz:JDV02_009316"/>
<evidence type="ECO:0000256" key="1">
    <source>
        <dbReference type="SAM" id="SignalP"/>
    </source>
</evidence>
<keyword evidence="3" id="KW-1185">Reference proteome</keyword>
<evidence type="ECO:0000313" key="3">
    <source>
        <dbReference type="Proteomes" id="UP000829364"/>
    </source>
</evidence>
<sequence length="166" mass="18665">MKSALAAGVVAVSALSATAGVAGAGAAATQPEVYRVGRETPEPFNRHEPVFGYDHPERPERDWNSKFPRPLWWDKRLRDDCVYQGKCYFDQKEDWCYCAIKYIGKNNSPFNELQVPCSEETAHCCKGKEKNSVLCEVKYDDTVTARDQENVRCGLKGYGKSPFTKS</sequence>
<evidence type="ECO:0000313" key="2">
    <source>
        <dbReference type="EMBL" id="UNI23498.1"/>
    </source>
</evidence>
<dbReference type="Proteomes" id="UP000829364">
    <property type="component" value="Chromosome 9"/>
</dbReference>
<dbReference type="GeneID" id="72071261"/>
<accession>A0A9Q8QPP6</accession>
<protein>
    <submittedName>
        <fullName evidence="2">Uncharacterized protein</fullName>
    </submittedName>
</protein>
<dbReference type="AlphaFoldDB" id="A0A9Q8QPP6"/>
<name>A0A9Q8QPP6_9HYPO</name>
<dbReference type="RefSeq" id="XP_047846979.1">
    <property type="nucleotide sequence ID" value="XM_047990969.1"/>
</dbReference>
<gene>
    <name evidence="2" type="ORF">JDV02_009316</name>
</gene>
<proteinExistence type="predicted"/>
<keyword evidence="1" id="KW-0732">Signal</keyword>
<reference evidence="2" key="1">
    <citation type="submission" date="2021-11" db="EMBL/GenBank/DDBJ databases">
        <title>Purpureocillium_takamizusanense_genome.</title>
        <authorList>
            <person name="Nguyen N.-H."/>
        </authorList>
    </citation>
    <scope>NUCLEOTIDE SEQUENCE</scope>
    <source>
        <strain evidence="2">PT3</strain>
    </source>
</reference>
<feature type="chain" id="PRO_5040157770" evidence="1">
    <location>
        <begin position="21"/>
        <end position="166"/>
    </location>
</feature>